<evidence type="ECO:0000256" key="6">
    <source>
        <dbReference type="ARBA" id="ARBA00022777"/>
    </source>
</evidence>
<keyword evidence="3" id="KW-0597">Phosphoprotein</keyword>
<keyword evidence="11" id="KW-1185">Reference proteome</keyword>
<dbReference type="InterPro" id="IPR036097">
    <property type="entry name" value="HisK_dim/P_sf"/>
</dbReference>
<evidence type="ECO:0000256" key="3">
    <source>
        <dbReference type="ARBA" id="ARBA00022553"/>
    </source>
</evidence>
<keyword evidence="4" id="KW-0808">Transferase</keyword>
<dbReference type="KEGG" id="pmq:PM3016_4881"/>
<dbReference type="InterPro" id="IPR005467">
    <property type="entry name" value="His_kinase_dom"/>
</dbReference>
<keyword evidence="6 10" id="KW-0418">Kinase</keyword>
<dbReference type="GO" id="GO:0005524">
    <property type="term" value="F:ATP binding"/>
    <property type="evidence" value="ECO:0007669"/>
    <property type="project" value="UniProtKB-KW"/>
</dbReference>
<keyword evidence="7" id="KW-0067">ATP-binding</keyword>
<dbReference type="CDD" id="cd00082">
    <property type="entry name" value="HisKA"/>
    <property type="match status" value="1"/>
</dbReference>
<dbReference type="InterPro" id="IPR003594">
    <property type="entry name" value="HATPase_dom"/>
</dbReference>
<dbReference type="SMART" id="SM00388">
    <property type="entry name" value="HisKA"/>
    <property type="match status" value="1"/>
</dbReference>
<dbReference type="PANTHER" id="PTHR43065">
    <property type="entry name" value="SENSOR HISTIDINE KINASE"/>
    <property type="match status" value="1"/>
</dbReference>
<dbReference type="PROSITE" id="PS50109">
    <property type="entry name" value="HIS_KIN"/>
    <property type="match status" value="1"/>
</dbReference>
<dbReference type="SMART" id="SM00387">
    <property type="entry name" value="HATPase_c"/>
    <property type="match status" value="1"/>
</dbReference>
<sequence>MSTTLQGLLLTRMNPIITQWVSGVEERFPGRYDSAELLRTAESYFHLVNDWHIPLELHPLFPVIPALTRYHVSMSTPPTHLLESSHLWRSILLASSTELYTEGLVSGDELISDMPRIHGRIDEIQYVISSGFWEHSQRQLDSAMTQMHKERLQMAGKLAASMAHEIRNPLTTISGFLKLLTSKIPAESAGAVKHYVSIIQEEFNTIQMHINNFLNFSKNKEQEPFREVGMEELILGIVNLVAPRLSSEGIELLSGVEGPNIRLRVQQVGMQQVLINLINNSIDAVQHMEPSEPKMISIHGFEDRDHTYIRVTDNGPGIPPDVKDKLFSPFVTSKTTGTGLGLAICKQLVEQHAGVLSFDSRPGETSFTVKLRKTGVGAVPVNSASV</sequence>
<evidence type="ECO:0000256" key="7">
    <source>
        <dbReference type="ARBA" id="ARBA00022840"/>
    </source>
</evidence>
<dbReference type="InterPro" id="IPR004358">
    <property type="entry name" value="Sig_transdc_His_kin-like_C"/>
</dbReference>
<evidence type="ECO:0000256" key="4">
    <source>
        <dbReference type="ARBA" id="ARBA00022679"/>
    </source>
</evidence>
<dbReference type="EC" id="2.7.13.3" evidence="2"/>
<dbReference type="PANTHER" id="PTHR43065:SF10">
    <property type="entry name" value="PEROXIDE STRESS-ACTIVATED HISTIDINE KINASE MAK3"/>
    <property type="match status" value="1"/>
</dbReference>
<keyword evidence="8" id="KW-0902">Two-component regulatory system</keyword>
<evidence type="ECO:0000256" key="2">
    <source>
        <dbReference type="ARBA" id="ARBA00012438"/>
    </source>
</evidence>
<proteinExistence type="predicted"/>
<dbReference type="STRING" id="1116391.PM3016_4881"/>
<dbReference type="Proteomes" id="UP000007523">
    <property type="component" value="Chromosome"/>
</dbReference>
<gene>
    <name evidence="10" type="ORF">PM3016_4881</name>
</gene>
<dbReference type="HOGENOM" id="CLU_060487_0_0_9"/>
<protein>
    <recommendedName>
        <fullName evidence="2">histidine kinase</fullName>
        <ecNumber evidence="2">2.7.13.3</ecNumber>
    </recommendedName>
</protein>
<evidence type="ECO:0000313" key="11">
    <source>
        <dbReference type="Proteomes" id="UP000007523"/>
    </source>
</evidence>
<feature type="domain" description="Histidine kinase" evidence="9">
    <location>
        <begin position="161"/>
        <end position="375"/>
    </location>
</feature>
<name>H6NKD1_9BACL</name>
<dbReference type="EMBL" id="CP003235">
    <property type="protein sequence ID" value="AFC31615.1"/>
    <property type="molecule type" value="Genomic_DNA"/>
</dbReference>
<dbReference type="SUPFAM" id="SSF47384">
    <property type="entry name" value="Homodimeric domain of signal transducing histidine kinase"/>
    <property type="match status" value="1"/>
</dbReference>
<evidence type="ECO:0000256" key="1">
    <source>
        <dbReference type="ARBA" id="ARBA00000085"/>
    </source>
</evidence>
<evidence type="ECO:0000313" key="10">
    <source>
        <dbReference type="EMBL" id="AFC31615.1"/>
    </source>
</evidence>
<dbReference type="InterPro" id="IPR036890">
    <property type="entry name" value="HATPase_C_sf"/>
</dbReference>
<accession>H6NKD1</accession>
<dbReference type="AlphaFoldDB" id="H6NKD1"/>
<dbReference type="Pfam" id="PF02518">
    <property type="entry name" value="HATPase_c"/>
    <property type="match status" value="1"/>
</dbReference>
<dbReference type="InterPro" id="IPR003661">
    <property type="entry name" value="HisK_dim/P_dom"/>
</dbReference>
<organism evidence="10 11">
    <name type="scientific">Paenibacillus mucilaginosus 3016</name>
    <dbReference type="NCBI Taxonomy" id="1116391"/>
    <lineage>
        <taxon>Bacteria</taxon>
        <taxon>Bacillati</taxon>
        <taxon>Bacillota</taxon>
        <taxon>Bacilli</taxon>
        <taxon>Bacillales</taxon>
        <taxon>Paenibacillaceae</taxon>
        <taxon>Paenibacillus</taxon>
    </lineage>
</organism>
<dbReference type="CDD" id="cd00075">
    <property type="entry name" value="HATPase"/>
    <property type="match status" value="1"/>
</dbReference>
<dbReference type="SUPFAM" id="SSF55874">
    <property type="entry name" value="ATPase domain of HSP90 chaperone/DNA topoisomerase II/histidine kinase"/>
    <property type="match status" value="1"/>
</dbReference>
<evidence type="ECO:0000259" key="9">
    <source>
        <dbReference type="PROSITE" id="PS50109"/>
    </source>
</evidence>
<dbReference type="Gene3D" id="1.10.287.130">
    <property type="match status" value="1"/>
</dbReference>
<reference evidence="10 11" key="1">
    <citation type="journal article" date="2012" name="J. Bacteriol.">
        <title>Complete Genome Sequence of Paenibacillus mucilaginosus 3016, a Bacterium Functional as Microbial Fertilizer.</title>
        <authorList>
            <person name="Ma M."/>
            <person name="Wang Z."/>
            <person name="Li L."/>
            <person name="Jiang X."/>
            <person name="Guan D."/>
            <person name="Cao F."/>
            <person name="Chen H."/>
            <person name="Wang X."/>
            <person name="Shen D."/>
            <person name="Du B."/>
            <person name="Li J."/>
        </authorList>
    </citation>
    <scope>NUCLEOTIDE SEQUENCE [LARGE SCALE GENOMIC DNA]</scope>
    <source>
        <strain evidence="10 11">3016</strain>
    </source>
</reference>
<dbReference type="GO" id="GO:0000155">
    <property type="term" value="F:phosphorelay sensor kinase activity"/>
    <property type="evidence" value="ECO:0007669"/>
    <property type="project" value="InterPro"/>
</dbReference>
<keyword evidence="5" id="KW-0547">Nucleotide-binding</keyword>
<evidence type="ECO:0000256" key="5">
    <source>
        <dbReference type="ARBA" id="ARBA00022741"/>
    </source>
</evidence>
<dbReference type="Gene3D" id="3.30.565.10">
    <property type="entry name" value="Histidine kinase-like ATPase, C-terminal domain"/>
    <property type="match status" value="1"/>
</dbReference>
<dbReference type="Pfam" id="PF00512">
    <property type="entry name" value="HisKA"/>
    <property type="match status" value="1"/>
</dbReference>
<comment type="catalytic activity">
    <reaction evidence="1">
        <text>ATP + protein L-histidine = ADP + protein N-phospho-L-histidine.</text>
        <dbReference type="EC" id="2.7.13.3"/>
    </reaction>
</comment>
<evidence type="ECO:0000256" key="8">
    <source>
        <dbReference type="ARBA" id="ARBA00023012"/>
    </source>
</evidence>
<dbReference type="PRINTS" id="PR00344">
    <property type="entry name" value="BCTRLSENSOR"/>
</dbReference>